<keyword evidence="4" id="KW-0813">Transport</keyword>
<dbReference type="Proteomes" id="UP000095287">
    <property type="component" value="Unplaced"/>
</dbReference>
<dbReference type="AlphaFoldDB" id="A0A1I7Z646"/>
<dbReference type="Gene3D" id="2.40.160.120">
    <property type="match status" value="1"/>
</dbReference>
<reference evidence="8" key="1">
    <citation type="submission" date="2016-11" db="UniProtKB">
        <authorList>
            <consortium name="WormBaseParasite"/>
        </authorList>
    </citation>
    <scope>IDENTIFICATION</scope>
</reference>
<organism evidence="7 8">
    <name type="scientific">Steinernema glaseri</name>
    <dbReference type="NCBI Taxonomy" id="37863"/>
    <lineage>
        <taxon>Eukaryota</taxon>
        <taxon>Metazoa</taxon>
        <taxon>Ecdysozoa</taxon>
        <taxon>Nematoda</taxon>
        <taxon>Chromadorea</taxon>
        <taxon>Rhabditida</taxon>
        <taxon>Tylenchina</taxon>
        <taxon>Panagrolaimomorpha</taxon>
        <taxon>Strongyloidoidea</taxon>
        <taxon>Steinernematidae</taxon>
        <taxon>Steinernema</taxon>
    </lineage>
</organism>
<dbReference type="InterPro" id="IPR000648">
    <property type="entry name" value="Oxysterol-bd"/>
</dbReference>
<dbReference type="FunFam" id="2.40.160.120:FF:000001">
    <property type="entry name" value="Oxysterol-binding protein"/>
    <property type="match status" value="1"/>
</dbReference>
<evidence type="ECO:0000256" key="6">
    <source>
        <dbReference type="SAM" id="MobiDB-lite"/>
    </source>
</evidence>
<evidence type="ECO:0000256" key="5">
    <source>
        <dbReference type="SAM" id="Coils"/>
    </source>
</evidence>
<proteinExistence type="inferred from homology"/>
<dbReference type="PANTHER" id="PTHR10972">
    <property type="entry name" value="OXYSTEROL-BINDING PROTEIN-RELATED"/>
    <property type="match status" value="1"/>
</dbReference>
<dbReference type="GO" id="GO:0097038">
    <property type="term" value="C:perinuclear endoplasmic reticulum"/>
    <property type="evidence" value="ECO:0007669"/>
    <property type="project" value="TreeGrafter"/>
</dbReference>
<dbReference type="SUPFAM" id="SSF144000">
    <property type="entry name" value="Oxysterol-binding protein-like"/>
    <property type="match status" value="1"/>
</dbReference>
<dbReference type="GO" id="GO:0120009">
    <property type="term" value="P:intermembrane lipid transfer"/>
    <property type="evidence" value="ECO:0007669"/>
    <property type="project" value="UniProtKB-ARBA"/>
</dbReference>
<evidence type="ECO:0000313" key="8">
    <source>
        <dbReference type="WBParaSite" id="L893_g23229.t1"/>
    </source>
</evidence>
<keyword evidence="4" id="KW-0445">Lipid transport</keyword>
<evidence type="ECO:0000256" key="3">
    <source>
        <dbReference type="RuleBase" id="RU003844"/>
    </source>
</evidence>
<keyword evidence="2" id="KW-0446">Lipid-binding</keyword>
<sequence length="517" mass="59125">MNHQRRERRPSVPSKSKALLCPVSRSPQVEAPSDRSSLPFFISAAATHESRACIHSQLSHAEPDAPESSPVCRRRPKTMTSGDDARGISHQNLDRQIPAHATRDRLPSAVRKADMSIWNVLKHMVGKDLTRFAVPILFNEPLSFLQRLAEYMEYAPILADAASSTDPLRRIELVGAFALSSLSANAFRLSKPFNPLWFETFELDRSEDLGYRFVAEQVSHHPPVSAFHASSDDWEFFGNVSPRLRFWGTSIECQPKAMFTVRLKKHNETYTWEAASISIHNLIMGEMYMDVNGTTTLQCRESGYQSKITFKKRNLTQITFKKSSSWTKSGPDFHFEGEISHNKNKIKALYGSWATFLASAPYATFYNKETHKAWVSAFHKCLEAKSDDVPLVNGSEILWKTYRKPQESSQYYNMTYFALSLNEKLKDPTATERLPPTDCRLRPDMRLMEDGDIDSAADEKHRLEEKQRAARQRHKEAKATVAPSWFEPENDEYGRGESWRFTGTYWKRGFGACQDIF</sequence>
<dbReference type="GO" id="GO:0032934">
    <property type="term" value="F:sterol binding"/>
    <property type="evidence" value="ECO:0007669"/>
    <property type="project" value="TreeGrafter"/>
</dbReference>
<dbReference type="Pfam" id="PF01237">
    <property type="entry name" value="Oxysterol_BP"/>
    <property type="match status" value="1"/>
</dbReference>
<dbReference type="GO" id="GO:0005829">
    <property type="term" value="C:cytosol"/>
    <property type="evidence" value="ECO:0007669"/>
    <property type="project" value="TreeGrafter"/>
</dbReference>
<feature type="region of interest" description="Disordered" evidence="6">
    <location>
        <begin position="57"/>
        <end position="88"/>
    </location>
</feature>
<keyword evidence="5" id="KW-0175">Coiled coil</keyword>
<keyword evidence="7" id="KW-1185">Reference proteome</keyword>
<evidence type="ECO:0000256" key="4">
    <source>
        <dbReference type="RuleBase" id="RU003845"/>
    </source>
</evidence>
<evidence type="ECO:0000313" key="7">
    <source>
        <dbReference type="Proteomes" id="UP000095287"/>
    </source>
</evidence>
<dbReference type="InterPro" id="IPR037239">
    <property type="entry name" value="OSBP_sf"/>
</dbReference>
<evidence type="ECO:0000256" key="2">
    <source>
        <dbReference type="ARBA" id="ARBA00023121"/>
    </source>
</evidence>
<protein>
    <recommendedName>
        <fullName evidence="4">Oxysterol-binding protein</fullName>
    </recommendedName>
</protein>
<dbReference type="GO" id="GO:0005886">
    <property type="term" value="C:plasma membrane"/>
    <property type="evidence" value="ECO:0007669"/>
    <property type="project" value="TreeGrafter"/>
</dbReference>
<evidence type="ECO:0000256" key="1">
    <source>
        <dbReference type="ARBA" id="ARBA00008842"/>
    </source>
</evidence>
<dbReference type="InterPro" id="IPR018494">
    <property type="entry name" value="Oxysterol-bd_CS"/>
</dbReference>
<dbReference type="WBParaSite" id="L893_g23229.t1">
    <property type="protein sequence ID" value="L893_g23229.t1"/>
    <property type="gene ID" value="L893_g23229"/>
</dbReference>
<feature type="region of interest" description="Disordered" evidence="6">
    <location>
        <begin position="1"/>
        <end position="36"/>
    </location>
</feature>
<name>A0A1I7Z646_9BILA</name>
<dbReference type="PANTHER" id="PTHR10972:SF209">
    <property type="entry name" value="OXYSTEROL-BINDING PROTEIN"/>
    <property type="match status" value="1"/>
</dbReference>
<feature type="coiled-coil region" evidence="5">
    <location>
        <begin position="453"/>
        <end position="480"/>
    </location>
</feature>
<dbReference type="PROSITE" id="PS01013">
    <property type="entry name" value="OSBP"/>
    <property type="match status" value="1"/>
</dbReference>
<comment type="similarity">
    <text evidence="1 3">Belongs to the OSBP family.</text>
</comment>
<dbReference type="Gene3D" id="3.30.70.3490">
    <property type="match status" value="1"/>
</dbReference>
<accession>A0A1I7Z646</accession>